<name>A0ABV2L0Y5_9BACI</name>
<dbReference type="GO" id="GO:0004519">
    <property type="term" value="F:endonuclease activity"/>
    <property type="evidence" value="ECO:0007669"/>
    <property type="project" value="UniProtKB-KW"/>
</dbReference>
<sequence>MLQNNIKYLPNDHVPELAGVYILEDTESGRVYVGSSINMRSRIAHHRSLLQMNKHPNKQLQALFLEGNLIFKVLVSFPVPDKHKVKEAEQLFIEASPALFEQELVNKKPARAFHLINH</sequence>
<dbReference type="SUPFAM" id="SSF82771">
    <property type="entry name" value="GIY-YIG endonuclease"/>
    <property type="match status" value="1"/>
</dbReference>
<feature type="domain" description="GIY-YIG" evidence="1">
    <location>
        <begin position="16"/>
        <end position="102"/>
    </location>
</feature>
<organism evidence="2 3">
    <name type="scientific">Alkalibacillus flavidus</name>
    <dbReference type="NCBI Taxonomy" id="546021"/>
    <lineage>
        <taxon>Bacteria</taxon>
        <taxon>Bacillati</taxon>
        <taxon>Bacillota</taxon>
        <taxon>Bacilli</taxon>
        <taxon>Bacillales</taxon>
        <taxon>Bacillaceae</taxon>
        <taxon>Alkalibacillus</taxon>
    </lineage>
</organism>
<keyword evidence="2" id="KW-0378">Hydrolase</keyword>
<keyword evidence="2" id="KW-0540">Nuclease</keyword>
<evidence type="ECO:0000313" key="3">
    <source>
        <dbReference type="Proteomes" id="UP001549167"/>
    </source>
</evidence>
<keyword evidence="2" id="KW-0255">Endonuclease</keyword>
<gene>
    <name evidence="2" type="ORF">ABID56_002597</name>
</gene>
<proteinExistence type="predicted"/>
<keyword evidence="3" id="KW-1185">Reference proteome</keyword>
<dbReference type="EMBL" id="JBEPMX010000021">
    <property type="protein sequence ID" value="MET3684460.1"/>
    <property type="molecule type" value="Genomic_DNA"/>
</dbReference>
<dbReference type="Gene3D" id="3.40.1440.10">
    <property type="entry name" value="GIY-YIG endonuclease"/>
    <property type="match status" value="1"/>
</dbReference>
<dbReference type="Pfam" id="PF01541">
    <property type="entry name" value="GIY-YIG"/>
    <property type="match status" value="1"/>
</dbReference>
<comment type="caution">
    <text evidence="2">The sequence shown here is derived from an EMBL/GenBank/DDBJ whole genome shotgun (WGS) entry which is preliminary data.</text>
</comment>
<dbReference type="InterPro" id="IPR035901">
    <property type="entry name" value="GIY-YIG_endonuc_sf"/>
</dbReference>
<evidence type="ECO:0000313" key="2">
    <source>
        <dbReference type="EMBL" id="MET3684460.1"/>
    </source>
</evidence>
<dbReference type="PROSITE" id="PS50164">
    <property type="entry name" value="GIY_YIG"/>
    <property type="match status" value="1"/>
</dbReference>
<accession>A0ABV2L0Y5</accession>
<evidence type="ECO:0000259" key="1">
    <source>
        <dbReference type="PROSITE" id="PS50164"/>
    </source>
</evidence>
<dbReference type="Proteomes" id="UP001549167">
    <property type="component" value="Unassembled WGS sequence"/>
</dbReference>
<dbReference type="RefSeq" id="WP_354221829.1">
    <property type="nucleotide sequence ID" value="NZ_JBEPMX010000021.1"/>
</dbReference>
<dbReference type="InterPro" id="IPR000305">
    <property type="entry name" value="GIY-YIG_endonuc"/>
</dbReference>
<protein>
    <submittedName>
        <fullName evidence="2">GIY-YIG superfamily endonuclease</fullName>
    </submittedName>
</protein>
<reference evidence="2 3" key="1">
    <citation type="submission" date="2024-06" db="EMBL/GenBank/DDBJ databases">
        <title>Genomic Encyclopedia of Type Strains, Phase IV (KMG-IV): sequencing the most valuable type-strain genomes for metagenomic binning, comparative biology and taxonomic classification.</title>
        <authorList>
            <person name="Goeker M."/>
        </authorList>
    </citation>
    <scope>NUCLEOTIDE SEQUENCE [LARGE SCALE GENOMIC DNA]</scope>
    <source>
        <strain evidence="2 3">DSM 23520</strain>
    </source>
</reference>